<feature type="compositionally biased region" description="Basic and acidic residues" evidence="3">
    <location>
        <begin position="1"/>
        <end position="11"/>
    </location>
</feature>
<reference evidence="6" key="1">
    <citation type="submission" date="2018-05" db="EMBL/GenBank/DDBJ databases">
        <authorList>
            <person name="Li Y."/>
        </authorList>
    </citation>
    <scope>NUCLEOTIDE SEQUENCE [LARGE SCALE GENOMIC DNA]</scope>
    <source>
        <strain evidence="6">sk1b4</strain>
    </source>
</reference>
<dbReference type="Gene3D" id="2.40.260.10">
    <property type="entry name" value="Sortase"/>
    <property type="match status" value="1"/>
</dbReference>
<dbReference type="EMBL" id="QETB01000004">
    <property type="protein sequence ID" value="PWF26126.1"/>
    <property type="molecule type" value="Genomic_DNA"/>
</dbReference>
<keyword evidence="6" id="KW-1185">Reference proteome</keyword>
<dbReference type="OrthoDB" id="5242161at2"/>
<keyword evidence="4" id="KW-1133">Transmembrane helix</keyword>
<keyword evidence="1" id="KW-0378">Hydrolase</keyword>
<dbReference type="InterPro" id="IPR042002">
    <property type="entry name" value="Sortase_C"/>
</dbReference>
<gene>
    <name evidence="5" type="ORF">DD236_08575</name>
</gene>
<dbReference type="Pfam" id="PF04203">
    <property type="entry name" value="Sortase"/>
    <property type="match status" value="1"/>
</dbReference>
<dbReference type="GO" id="GO:0016787">
    <property type="term" value="F:hydrolase activity"/>
    <property type="evidence" value="ECO:0007669"/>
    <property type="project" value="UniProtKB-KW"/>
</dbReference>
<sequence>MSGTHLKEPGARHWASPKDLGGSGQSASATKRWKMPWAQAFALLLIFAGTCVFLYPQVASWFSQKEQSRVTELGLSSMEVAPNSDLAYQKEQLDLAHAYNAALASGAVLEANGHVPVGDGSSANETLAYQDLLDIDGTGFMGRLKYDALDIDLPIYHGTDDETLREGIGHLEGTSLPVGGVGTRSVLTAHRGLPEATLFSNLDKAEVGDRFTVSVYSQVLTYEVVESEVIEPSETQEIVADPDRDLVTLVTCTPLGINSHRILVTAERVTPTPESDIEAAGAVPDLPGFPWWAVIVGVEIVLIGIAIWRLGYPPKPRPKKVISAAE</sequence>
<feature type="transmembrane region" description="Helical" evidence="4">
    <location>
        <begin position="40"/>
        <end position="62"/>
    </location>
</feature>
<dbReference type="NCBIfam" id="NF033745">
    <property type="entry name" value="class_C_sortase"/>
    <property type="match status" value="1"/>
</dbReference>
<name>A0A2V1K9T7_9ACTO</name>
<organism evidence="5 6">
    <name type="scientific">Ancrocorticia populi</name>
    <dbReference type="NCBI Taxonomy" id="2175228"/>
    <lineage>
        <taxon>Bacteria</taxon>
        <taxon>Bacillati</taxon>
        <taxon>Actinomycetota</taxon>
        <taxon>Actinomycetes</taxon>
        <taxon>Actinomycetales</taxon>
        <taxon>Actinomycetaceae</taxon>
        <taxon>Ancrocorticia</taxon>
    </lineage>
</organism>
<dbReference type="InterPro" id="IPR023365">
    <property type="entry name" value="Sortase_dom-sf"/>
</dbReference>
<evidence type="ECO:0000256" key="2">
    <source>
        <dbReference type="PIRSR" id="PIRSR605754-1"/>
    </source>
</evidence>
<feature type="active site" description="Proton donor/acceptor" evidence="2">
    <location>
        <position position="190"/>
    </location>
</feature>
<feature type="transmembrane region" description="Helical" evidence="4">
    <location>
        <begin position="289"/>
        <end position="310"/>
    </location>
</feature>
<protein>
    <submittedName>
        <fullName evidence="5">Class C sortase</fullName>
    </submittedName>
</protein>
<dbReference type="NCBIfam" id="TIGR01076">
    <property type="entry name" value="sortase_fam"/>
    <property type="match status" value="1"/>
</dbReference>
<dbReference type="CDD" id="cd05827">
    <property type="entry name" value="Sortase_C"/>
    <property type="match status" value="1"/>
</dbReference>
<evidence type="ECO:0000313" key="6">
    <source>
        <dbReference type="Proteomes" id="UP000245283"/>
    </source>
</evidence>
<keyword evidence="4" id="KW-0472">Membrane</keyword>
<dbReference type="RefSeq" id="WP_109093953.1">
    <property type="nucleotide sequence ID" value="NZ_QETB01000004.1"/>
</dbReference>
<feature type="active site" description="Acyl-thioester intermediate" evidence="2">
    <location>
        <position position="252"/>
    </location>
</feature>
<accession>A0A2V1K9T7</accession>
<dbReference type="AlphaFoldDB" id="A0A2V1K9T7"/>
<dbReference type="SUPFAM" id="SSF63817">
    <property type="entry name" value="Sortase"/>
    <property type="match status" value="1"/>
</dbReference>
<evidence type="ECO:0000256" key="3">
    <source>
        <dbReference type="SAM" id="MobiDB-lite"/>
    </source>
</evidence>
<dbReference type="InterPro" id="IPR005754">
    <property type="entry name" value="Sortase"/>
</dbReference>
<dbReference type="Proteomes" id="UP000245283">
    <property type="component" value="Unassembled WGS sequence"/>
</dbReference>
<evidence type="ECO:0000313" key="5">
    <source>
        <dbReference type="EMBL" id="PWF26126.1"/>
    </source>
</evidence>
<comment type="caution">
    <text evidence="5">The sequence shown here is derived from an EMBL/GenBank/DDBJ whole genome shotgun (WGS) entry which is preliminary data.</text>
</comment>
<evidence type="ECO:0000256" key="4">
    <source>
        <dbReference type="SAM" id="Phobius"/>
    </source>
</evidence>
<proteinExistence type="predicted"/>
<evidence type="ECO:0000256" key="1">
    <source>
        <dbReference type="ARBA" id="ARBA00022801"/>
    </source>
</evidence>
<keyword evidence="4" id="KW-0812">Transmembrane</keyword>
<feature type="region of interest" description="Disordered" evidence="3">
    <location>
        <begin position="1"/>
        <end position="27"/>
    </location>
</feature>